<dbReference type="CDD" id="cd03426">
    <property type="entry name" value="NUDIX_CoAse_Nudt7"/>
    <property type="match status" value="1"/>
</dbReference>
<keyword evidence="1" id="KW-0812">Transmembrane</keyword>
<dbReference type="Pfam" id="PF00293">
    <property type="entry name" value="NUDIX"/>
    <property type="match status" value="1"/>
</dbReference>
<feature type="domain" description="Nudix hydrolase" evidence="2">
    <location>
        <begin position="27"/>
        <end position="216"/>
    </location>
</feature>
<dbReference type="PANTHER" id="PTHR12992">
    <property type="entry name" value="NUDIX HYDROLASE"/>
    <property type="match status" value="1"/>
</dbReference>
<organism evidence="3 4">
    <name type="scientific">Orbilia ellipsospora</name>
    <dbReference type="NCBI Taxonomy" id="2528407"/>
    <lineage>
        <taxon>Eukaryota</taxon>
        <taxon>Fungi</taxon>
        <taxon>Dikarya</taxon>
        <taxon>Ascomycota</taxon>
        <taxon>Pezizomycotina</taxon>
        <taxon>Orbiliomycetes</taxon>
        <taxon>Orbiliales</taxon>
        <taxon>Orbiliaceae</taxon>
        <taxon>Orbilia</taxon>
    </lineage>
</organism>
<gene>
    <name evidence="3" type="ORF">TWF694_005637</name>
</gene>
<proteinExistence type="predicted"/>
<dbReference type="GO" id="GO:0010945">
    <property type="term" value="F:coenzyme A diphosphatase activity"/>
    <property type="evidence" value="ECO:0007669"/>
    <property type="project" value="InterPro"/>
</dbReference>
<reference evidence="3 4" key="1">
    <citation type="submission" date="2019-10" db="EMBL/GenBank/DDBJ databases">
        <authorList>
            <person name="Palmer J.M."/>
        </authorList>
    </citation>
    <scope>NUCLEOTIDE SEQUENCE [LARGE SCALE GENOMIC DNA]</scope>
    <source>
        <strain evidence="3 4">TWF694</strain>
    </source>
</reference>
<accession>A0AAV9WW64</accession>
<dbReference type="PROSITE" id="PS51462">
    <property type="entry name" value="NUDIX"/>
    <property type="match status" value="1"/>
</dbReference>
<keyword evidence="1" id="KW-1133">Transmembrane helix</keyword>
<feature type="transmembrane region" description="Helical" evidence="1">
    <location>
        <begin position="362"/>
        <end position="382"/>
    </location>
</feature>
<evidence type="ECO:0000313" key="3">
    <source>
        <dbReference type="EMBL" id="KAK6525507.1"/>
    </source>
</evidence>
<protein>
    <recommendedName>
        <fullName evidence="2">Nudix hydrolase domain-containing protein</fullName>
    </recommendedName>
</protein>
<sequence>MEDPHIYLKRFLQDLTVRPIHNITKPSRRASVAVVIRLRGISSCEDESKMDRSSLRRRSSRKNPYKFCDAGEIEDAFEPSWVKDAVSEILFIKRSSRSGDRWTGHVALPGGRRDKSDEGDEAAAIRECEEEVGLDLMVRDALLCGALPQRVIVTNWGQKPLMVLCPFVFLWTEDSIPPLKLQASEVAAAFWIPLHFLLDKKHRTHHPVDVSERMAASTSQLLKPFFKLMFGPIYASAIELEPEEVTISSSKGGVANNMDEVLIMWGITYAVLADMLDFLPPFDFVDSFEYPWFRSWDFGIVVWLLSWRYKRQRKEDLMDYKFSDIIGMRSGSQSNTNNSRIRDRPSNIDHLMQGYYKFVRRSVYITLIFRVICFGIAVYYLWK</sequence>
<evidence type="ECO:0000313" key="4">
    <source>
        <dbReference type="Proteomes" id="UP001365542"/>
    </source>
</evidence>
<dbReference type="PANTHER" id="PTHR12992:SF44">
    <property type="entry name" value="NUDIX HYDROLASE DOMAIN-CONTAINING PROTEIN"/>
    <property type="match status" value="1"/>
</dbReference>
<dbReference type="Gene3D" id="3.90.79.10">
    <property type="entry name" value="Nucleoside Triphosphate Pyrophosphohydrolase"/>
    <property type="match status" value="1"/>
</dbReference>
<name>A0AAV9WW64_9PEZI</name>
<keyword evidence="4" id="KW-1185">Reference proteome</keyword>
<evidence type="ECO:0000259" key="2">
    <source>
        <dbReference type="PROSITE" id="PS51462"/>
    </source>
</evidence>
<keyword evidence="1" id="KW-0472">Membrane</keyword>
<evidence type="ECO:0000256" key="1">
    <source>
        <dbReference type="SAM" id="Phobius"/>
    </source>
</evidence>
<dbReference type="InterPro" id="IPR045121">
    <property type="entry name" value="CoAse"/>
</dbReference>
<comment type="caution">
    <text evidence="3">The sequence shown here is derived from an EMBL/GenBank/DDBJ whole genome shotgun (WGS) entry which is preliminary data.</text>
</comment>
<dbReference type="InterPro" id="IPR000086">
    <property type="entry name" value="NUDIX_hydrolase_dom"/>
</dbReference>
<dbReference type="Proteomes" id="UP001365542">
    <property type="component" value="Unassembled WGS sequence"/>
</dbReference>
<dbReference type="EMBL" id="JAVHJO010000017">
    <property type="protein sequence ID" value="KAK6525507.1"/>
    <property type="molecule type" value="Genomic_DNA"/>
</dbReference>
<dbReference type="SUPFAM" id="SSF55811">
    <property type="entry name" value="Nudix"/>
    <property type="match status" value="1"/>
</dbReference>
<dbReference type="InterPro" id="IPR015797">
    <property type="entry name" value="NUDIX_hydrolase-like_dom_sf"/>
</dbReference>
<dbReference type="AlphaFoldDB" id="A0AAV9WW64"/>